<dbReference type="RefSeq" id="WP_128996222.1">
    <property type="nucleotide sequence ID" value="NZ_PDKN01000004.1"/>
</dbReference>
<evidence type="ECO:0000259" key="3">
    <source>
        <dbReference type="PROSITE" id="PS01124"/>
    </source>
</evidence>
<evidence type="ECO:0000256" key="1">
    <source>
        <dbReference type="ARBA" id="ARBA00023015"/>
    </source>
</evidence>
<gene>
    <name evidence="4" type="ORF">CRV04_07510</name>
</gene>
<dbReference type="AlphaFoldDB" id="A0A4V1LNY6"/>
<dbReference type="SMART" id="SM00342">
    <property type="entry name" value="HTH_ARAC"/>
    <property type="match status" value="1"/>
</dbReference>
<dbReference type="PROSITE" id="PS01124">
    <property type="entry name" value="HTH_ARAC_FAMILY_2"/>
    <property type="match status" value="1"/>
</dbReference>
<dbReference type="GO" id="GO:0003700">
    <property type="term" value="F:DNA-binding transcription factor activity"/>
    <property type="evidence" value="ECO:0007669"/>
    <property type="project" value="InterPro"/>
</dbReference>
<keyword evidence="5" id="KW-1185">Reference proteome</keyword>
<organism evidence="4 5">
    <name type="scientific">Candidatus Marinarcus aquaticus</name>
    <dbReference type="NCBI Taxonomy" id="2044504"/>
    <lineage>
        <taxon>Bacteria</taxon>
        <taxon>Pseudomonadati</taxon>
        <taxon>Campylobacterota</taxon>
        <taxon>Epsilonproteobacteria</taxon>
        <taxon>Campylobacterales</taxon>
        <taxon>Arcobacteraceae</taxon>
        <taxon>Candidatus Marinarcus</taxon>
    </lineage>
</organism>
<proteinExistence type="predicted"/>
<dbReference type="SUPFAM" id="SSF46689">
    <property type="entry name" value="Homeodomain-like"/>
    <property type="match status" value="2"/>
</dbReference>
<dbReference type="Gene3D" id="1.10.10.60">
    <property type="entry name" value="Homeodomain-like"/>
    <property type="match status" value="1"/>
</dbReference>
<feature type="domain" description="HTH araC/xylS-type" evidence="3">
    <location>
        <begin position="212"/>
        <end position="310"/>
    </location>
</feature>
<dbReference type="GO" id="GO:0043565">
    <property type="term" value="F:sequence-specific DNA binding"/>
    <property type="evidence" value="ECO:0007669"/>
    <property type="project" value="InterPro"/>
</dbReference>
<dbReference type="PANTHER" id="PTHR47893">
    <property type="entry name" value="REGULATORY PROTEIN PCHR"/>
    <property type="match status" value="1"/>
</dbReference>
<dbReference type="InterPro" id="IPR018060">
    <property type="entry name" value="HTH_AraC"/>
</dbReference>
<sequence length="314" mass="36805">MCKVQLKDLLLPTFNSNKNIIKNSFPKEIGNDYMEKIDIQEGFIFLKTKYNFKRPTLMEAKQSERKLVITISLKGNVLYKSMDCSQKLNFQEGFTTISLLNSEIEGLREFQDHKIDQVRIILDENFLKRNLKENILEKYFNEDSLSLINFRPTSLYSELLVNDILHCNLQGDIHSLYTQAKALELLSIELGKLYQNNSDTMLLNQYDKEAIYQAKKLLLSNFQNPPSICELAKKVHLNEFKLKKGFKQIFHTTPYKLLAQYKLNKAKRMLESGDYNINEVAQYVGFKYANNFSNAFFKEFGILPKEVMKNIKYY</sequence>
<evidence type="ECO:0000313" key="5">
    <source>
        <dbReference type="Proteomes" id="UP000290657"/>
    </source>
</evidence>
<dbReference type="InterPro" id="IPR053142">
    <property type="entry name" value="PchR_regulatory_protein"/>
</dbReference>
<dbReference type="EMBL" id="PDKN01000004">
    <property type="protein sequence ID" value="RXJ57650.1"/>
    <property type="molecule type" value="Genomic_DNA"/>
</dbReference>
<keyword evidence="1" id="KW-0805">Transcription regulation</keyword>
<comment type="caution">
    <text evidence="4">The sequence shown here is derived from an EMBL/GenBank/DDBJ whole genome shotgun (WGS) entry which is preliminary data.</text>
</comment>
<accession>A0A4V1LNY6</accession>
<keyword evidence="2" id="KW-0804">Transcription</keyword>
<dbReference type="Proteomes" id="UP000290657">
    <property type="component" value="Unassembled WGS sequence"/>
</dbReference>
<name>A0A4V1LNY6_9BACT</name>
<evidence type="ECO:0000313" key="4">
    <source>
        <dbReference type="EMBL" id="RXJ57650.1"/>
    </source>
</evidence>
<dbReference type="OrthoDB" id="5447471at2"/>
<protein>
    <submittedName>
        <fullName evidence="4">Transcriptional regulator</fullName>
    </submittedName>
</protein>
<evidence type="ECO:0000256" key="2">
    <source>
        <dbReference type="ARBA" id="ARBA00023163"/>
    </source>
</evidence>
<dbReference type="PANTHER" id="PTHR47893:SF1">
    <property type="entry name" value="REGULATORY PROTEIN PCHR"/>
    <property type="match status" value="1"/>
</dbReference>
<dbReference type="Pfam" id="PF12833">
    <property type="entry name" value="HTH_18"/>
    <property type="match status" value="1"/>
</dbReference>
<reference evidence="4 5" key="1">
    <citation type="submission" date="2017-10" db="EMBL/GenBank/DDBJ databases">
        <title>Genomics of the genus Arcobacter.</title>
        <authorList>
            <person name="Perez-Cataluna A."/>
            <person name="Figueras M.J."/>
        </authorList>
    </citation>
    <scope>NUCLEOTIDE SEQUENCE [LARGE SCALE GENOMIC DNA]</scope>
    <source>
        <strain evidence="4 5">CECT 8987</strain>
    </source>
</reference>
<dbReference type="InterPro" id="IPR009057">
    <property type="entry name" value="Homeodomain-like_sf"/>
</dbReference>